<protein>
    <submittedName>
        <fullName evidence="1">Uncharacterized protein</fullName>
    </submittedName>
</protein>
<gene>
    <name evidence="1" type="ORF">CBZ_10160</name>
</gene>
<dbReference type="AlphaFoldDB" id="A0A402DPA5"/>
<evidence type="ECO:0000313" key="1">
    <source>
        <dbReference type="EMBL" id="GCE75960.1"/>
    </source>
</evidence>
<keyword evidence="2" id="KW-1185">Reference proteome</keyword>
<evidence type="ECO:0000313" key="2">
    <source>
        <dbReference type="Proteomes" id="UP000289954"/>
    </source>
</evidence>
<sequence>MTQPDEHDLDREVLEALRAELAGASWFQVAATTARAHRDLEQSPAGPARRAAERRYQALRHLLDSRTDDLCAHPVYGGVDHPAR</sequence>
<dbReference type="RefSeq" id="WP_130780566.1">
    <property type="nucleotide sequence ID" value="NZ_BIMR01000060.1"/>
</dbReference>
<proteinExistence type="predicted"/>
<dbReference type="Proteomes" id="UP000289954">
    <property type="component" value="Unassembled WGS sequence"/>
</dbReference>
<name>A0A402DPA5_9CELL</name>
<reference evidence="1 2" key="1">
    <citation type="submission" date="2019-01" db="EMBL/GenBank/DDBJ databases">
        <title>Draft genome sequence of Cellulomonas takizawaensis strain TKZ-21.</title>
        <authorList>
            <person name="Yamamura H."/>
            <person name="Hayashi T."/>
            <person name="Hamada M."/>
            <person name="Serisawa Y."/>
            <person name="Matsuyama K."/>
            <person name="Nakagawa Y."/>
            <person name="Otoguro M."/>
            <person name="Yanagida F."/>
            <person name="Hayakawa M."/>
        </authorList>
    </citation>
    <scope>NUCLEOTIDE SEQUENCE [LARGE SCALE GENOMIC DNA]</scope>
    <source>
        <strain evidence="1 2">NBRC12680</strain>
    </source>
</reference>
<accession>A0A402DPA5</accession>
<dbReference type="EMBL" id="BIMR01000060">
    <property type="protein sequence ID" value="GCE75960.1"/>
    <property type="molecule type" value="Genomic_DNA"/>
</dbReference>
<comment type="caution">
    <text evidence="1">The sequence shown here is derived from an EMBL/GenBank/DDBJ whole genome shotgun (WGS) entry which is preliminary data.</text>
</comment>
<dbReference type="OrthoDB" id="4828758at2"/>
<organism evidence="1 2">
    <name type="scientific">Cellulomonas biazotea</name>
    <dbReference type="NCBI Taxonomy" id="1709"/>
    <lineage>
        <taxon>Bacteria</taxon>
        <taxon>Bacillati</taxon>
        <taxon>Actinomycetota</taxon>
        <taxon>Actinomycetes</taxon>
        <taxon>Micrococcales</taxon>
        <taxon>Cellulomonadaceae</taxon>
        <taxon>Cellulomonas</taxon>
    </lineage>
</organism>